<evidence type="ECO:0000313" key="2">
    <source>
        <dbReference type="Proteomes" id="UP001345963"/>
    </source>
</evidence>
<dbReference type="EMBL" id="JAHUTI010043577">
    <property type="protein sequence ID" value="MED6246579.1"/>
    <property type="molecule type" value="Genomic_DNA"/>
</dbReference>
<keyword evidence="2" id="KW-1185">Reference proteome</keyword>
<protein>
    <submittedName>
        <fullName evidence="1">Uncharacterized protein</fullName>
    </submittedName>
</protein>
<name>A0ABU7BAL6_9TELE</name>
<accession>A0ABU7BAL6</accession>
<reference evidence="1 2" key="1">
    <citation type="submission" date="2021-07" db="EMBL/GenBank/DDBJ databases">
        <authorList>
            <person name="Palmer J.M."/>
        </authorList>
    </citation>
    <scope>NUCLEOTIDE SEQUENCE [LARGE SCALE GENOMIC DNA]</scope>
    <source>
        <strain evidence="1 2">AT_MEX2019</strain>
        <tissue evidence="1">Muscle</tissue>
    </source>
</reference>
<organism evidence="1 2">
    <name type="scientific">Ataeniobius toweri</name>
    <dbReference type="NCBI Taxonomy" id="208326"/>
    <lineage>
        <taxon>Eukaryota</taxon>
        <taxon>Metazoa</taxon>
        <taxon>Chordata</taxon>
        <taxon>Craniata</taxon>
        <taxon>Vertebrata</taxon>
        <taxon>Euteleostomi</taxon>
        <taxon>Actinopterygii</taxon>
        <taxon>Neopterygii</taxon>
        <taxon>Teleostei</taxon>
        <taxon>Neoteleostei</taxon>
        <taxon>Acanthomorphata</taxon>
        <taxon>Ovalentaria</taxon>
        <taxon>Atherinomorphae</taxon>
        <taxon>Cyprinodontiformes</taxon>
        <taxon>Goodeidae</taxon>
        <taxon>Ataeniobius</taxon>
    </lineage>
</organism>
<sequence>MNASISSKARAVPVISVDKIKPLIENFLLSISLDQSMDLALGQPDGDTKSKLKELLLNLVQEYSPFVLYNIRKRRMRSGDMATVVGDSLLKSFADVLEINGKTHPKSFDCFHELFVKQIKEKVRSSICCMDDQAASFVLQIVAVNTVDSMLPHAIKMMKELLVWKCKEDRQTVEQKAIQNPQKEGRKRRFGKSSRKYHHGRYRLLPVIPEEPELEEATAEGTDEKTFILENQESELKMVDEFISDEISKMTEERESELKMVDKFVSEELSEIIKERESERNIMEEFISEELSEVTEEKEISENQHFEIPGISVDMIKPIENRGLGDRAAPLSIAKQKNKRVGDRIKKFLQKYSEGRRNRVAPILLSVIQEEQGAHETEVTAVQNFSTGVKVIDEEKESEVEKFVSEEQIPQVKEQAQEATTEVVEPLSLGSGSQKEEQQQSSIILLVNALVMQAVTKSNISCHYKQFQAITKRLSEKIYAEVEGQDFLNIQNRLNKLSTNILRMASKNIGCSQTDVLLFLGLNDSNADEVIISVCKKEILKPTKEPNIIKSFFSSVGKALLKPFKKF</sequence>
<proteinExistence type="predicted"/>
<comment type="caution">
    <text evidence="1">The sequence shown here is derived from an EMBL/GenBank/DDBJ whole genome shotgun (WGS) entry which is preliminary data.</text>
</comment>
<gene>
    <name evidence="1" type="ORF">ATANTOWER_020097</name>
</gene>
<evidence type="ECO:0000313" key="1">
    <source>
        <dbReference type="EMBL" id="MED6246579.1"/>
    </source>
</evidence>
<dbReference type="Proteomes" id="UP001345963">
    <property type="component" value="Unassembled WGS sequence"/>
</dbReference>